<reference evidence="2 3" key="1">
    <citation type="submission" date="2019-02" db="EMBL/GenBank/DDBJ databases">
        <title>Deep-cultivation of Planctomycetes and their phenomic and genomic characterization uncovers novel biology.</title>
        <authorList>
            <person name="Wiegand S."/>
            <person name="Jogler M."/>
            <person name="Boedeker C."/>
            <person name="Pinto D."/>
            <person name="Vollmers J."/>
            <person name="Rivas-Marin E."/>
            <person name="Kohn T."/>
            <person name="Peeters S.H."/>
            <person name="Heuer A."/>
            <person name="Rast P."/>
            <person name="Oberbeckmann S."/>
            <person name="Bunk B."/>
            <person name="Jeske O."/>
            <person name="Meyerdierks A."/>
            <person name="Storesund J.E."/>
            <person name="Kallscheuer N."/>
            <person name="Luecker S."/>
            <person name="Lage O.M."/>
            <person name="Pohl T."/>
            <person name="Merkel B.J."/>
            <person name="Hornburger P."/>
            <person name="Mueller R.-W."/>
            <person name="Bruemmer F."/>
            <person name="Labrenz M."/>
            <person name="Spormann A.M."/>
            <person name="Op den Camp H."/>
            <person name="Overmann J."/>
            <person name="Amann R."/>
            <person name="Jetten M.S.M."/>
            <person name="Mascher T."/>
            <person name="Medema M.H."/>
            <person name="Devos D.P."/>
            <person name="Kaster A.-K."/>
            <person name="Ovreas L."/>
            <person name="Rohde M."/>
            <person name="Galperin M.Y."/>
            <person name="Jogler C."/>
        </authorList>
    </citation>
    <scope>NUCLEOTIDE SEQUENCE [LARGE SCALE GENOMIC DNA]</scope>
    <source>
        <strain evidence="2 3">ETA_A1</strain>
    </source>
</reference>
<dbReference type="SUPFAM" id="SSF56300">
    <property type="entry name" value="Metallo-dependent phosphatases"/>
    <property type="match status" value="1"/>
</dbReference>
<proteinExistence type="predicted"/>
<dbReference type="PANTHER" id="PTHR42850:SF7">
    <property type="entry name" value="BIS(5'-NUCLEOSYL)-TETRAPHOSPHATASE PRPE [ASYMMETRICAL]"/>
    <property type="match status" value="1"/>
</dbReference>
<dbReference type="GO" id="GO:0005737">
    <property type="term" value="C:cytoplasm"/>
    <property type="evidence" value="ECO:0007669"/>
    <property type="project" value="TreeGrafter"/>
</dbReference>
<dbReference type="Pfam" id="PF00149">
    <property type="entry name" value="Metallophos"/>
    <property type="match status" value="1"/>
</dbReference>
<accession>A0A517XUZ9</accession>
<dbReference type="EMBL" id="CP036273">
    <property type="protein sequence ID" value="QDU21333.1"/>
    <property type="molecule type" value="Genomic_DNA"/>
</dbReference>
<dbReference type="RefSeq" id="WP_145240202.1">
    <property type="nucleotide sequence ID" value="NZ_CP036273.1"/>
</dbReference>
<evidence type="ECO:0000313" key="3">
    <source>
        <dbReference type="Proteomes" id="UP000319576"/>
    </source>
</evidence>
<dbReference type="Proteomes" id="UP000319576">
    <property type="component" value="Chromosome"/>
</dbReference>
<evidence type="ECO:0000259" key="1">
    <source>
        <dbReference type="Pfam" id="PF00149"/>
    </source>
</evidence>
<dbReference type="OrthoDB" id="9779903at2"/>
<dbReference type="InterPro" id="IPR004843">
    <property type="entry name" value="Calcineurin-like_PHP"/>
</dbReference>
<dbReference type="GO" id="GO:0016791">
    <property type="term" value="F:phosphatase activity"/>
    <property type="evidence" value="ECO:0007669"/>
    <property type="project" value="TreeGrafter"/>
</dbReference>
<evidence type="ECO:0000313" key="2">
    <source>
        <dbReference type="EMBL" id="QDU21333.1"/>
    </source>
</evidence>
<dbReference type="EC" id="3.6.1.17" evidence="2"/>
<dbReference type="KEGG" id="uli:ETAA1_33000"/>
<gene>
    <name evidence="2" type="primary">prpE_1</name>
    <name evidence="2" type="ORF">ETAA1_33000</name>
</gene>
<sequence>MYDLIGDIHGHADELEQLLQTLGYEIAAGVYRHPDRKVVFLGDFIDRGPQIRRVLETVRPMVEGGHALAVMGNHELNALAYHTGDRDGPGEHLRRRTPKNVAQHRATLEQLPPPELRSHLGWFRSLPLWLDLDGVRAVHACWDERAIGQVAGGLREFGGASDDFLHAACRTGGPLFAPVEVILKGKEGKLPQGASFRDKDGHVRTEIRTRWYAAPDGHTYRTYALQTDEIACDLALDEQVVAAAAPYPVAGKPVFVGHYWLSAQRPGVLADNVACLDYSVAKGGFLCGYRWNGEPTLSDENFVRA</sequence>
<dbReference type="GO" id="GO:0004081">
    <property type="term" value="F:bis(5'-nucleosyl)-tetraphosphatase (asymmetrical) activity"/>
    <property type="evidence" value="ECO:0007669"/>
    <property type="project" value="UniProtKB-EC"/>
</dbReference>
<keyword evidence="2" id="KW-0378">Hydrolase</keyword>
<dbReference type="PANTHER" id="PTHR42850">
    <property type="entry name" value="METALLOPHOSPHOESTERASE"/>
    <property type="match status" value="1"/>
</dbReference>
<feature type="domain" description="Calcineurin-like phosphoesterase" evidence="1">
    <location>
        <begin position="4"/>
        <end position="130"/>
    </location>
</feature>
<dbReference type="Gene3D" id="3.60.21.10">
    <property type="match status" value="1"/>
</dbReference>
<dbReference type="InterPro" id="IPR050126">
    <property type="entry name" value="Ap4A_hydrolase"/>
</dbReference>
<dbReference type="AlphaFoldDB" id="A0A517XUZ9"/>
<dbReference type="InterPro" id="IPR029052">
    <property type="entry name" value="Metallo-depent_PP-like"/>
</dbReference>
<organism evidence="2 3">
    <name type="scientific">Urbifossiella limnaea</name>
    <dbReference type="NCBI Taxonomy" id="2528023"/>
    <lineage>
        <taxon>Bacteria</taxon>
        <taxon>Pseudomonadati</taxon>
        <taxon>Planctomycetota</taxon>
        <taxon>Planctomycetia</taxon>
        <taxon>Gemmatales</taxon>
        <taxon>Gemmataceae</taxon>
        <taxon>Urbifossiella</taxon>
    </lineage>
</organism>
<name>A0A517XUZ9_9BACT</name>
<keyword evidence="3" id="KW-1185">Reference proteome</keyword>
<protein>
    <submittedName>
        <fullName evidence="2">Bis(5'-nucleosyl)-tetraphosphatase PrpE [asymmetrical]</fullName>
        <ecNumber evidence="2">3.6.1.17</ecNumber>
    </submittedName>
</protein>